<reference evidence="2 3" key="1">
    <citation type="submission" date="2020-08" db="EMBL/GenBank/DDBJ databases">
        <title>Bridging the membrane lipid divide: bacteria of the FCB group superphylum have the potential to synthesize archaeal ether lipids.</title>
        <authorList>
            <person name="Villanueva L."/>
            <person name="Von Meijenfeldt F.A.B."/>
            <person name="Westbye A.B."/>
            <person name="Yadav S."/>
            <person name="Hopmans E.C."/>
            <person name="Dutilh B.E."/>
            <person name="Sinninghe Damste J.S."/>
        </authorList>
    </citation>
    <scope>NUCLEOTIDE SEQUENCE [LARGE SCALE GENOMIC DNA]</scope>
    <source>
        <strain evidence="2">NIOZ-UU27</strain>
    </source>
</reference>
<gene>
    <name evidence="2" type="ORF">H8E19_17790</name>
</gene>
<proteinExistence type="predicted"/>
<evidence type="ECO:0000313" key="3">
    <source>
        <dbReference type="Proteomes" id="UP000650524"/>
    </source>
</evidence>
<sequence length="168" mass="18068">MSGIVEVAGSRTMKKIAIFVVGLLVSTGCVTGEGGSSSSLGKVIAGDGRFVAYENGTVADTDTGLMWASKDNGGPITWKKAKSYCKNYKGGGYTDWRMPTNAELTALYDPKVTNELPPTGECKGGCHITNLIHLTCCPVWEWNGISEVSSFFHFNLGPKGWRDQSLTY</sequence>
<dbReference type="Proteomes" id="UP000650524">
    <property type="component" value="Unassembled WGS sequence"/>
</dbReference>
<feature type="non-terminal residue" evidence="2">
    <location>
        <position position="168"/>
    </location>
</feature>
<organism evidence="2 3">
    <name type="scientific">Candidatus Desulfacyla euxinica</name>
    <dbReference type="NCBI Taxonomy" id="2841693"/>
    <lineage>
        <taxon>Bacteria</taxon>
        <taxon>Deltaproteobacteria</taxon>
        <taxon>Candidatus Desulfacyla</taxon>
    </lineage>
</organism>
<accession>A0A8J6TAD1</accession>
<name>A0A8J6TAD1_9DELT</name>
<protein>
    <submittedName>
        <fullName evidence="2">DUF1566 domain-containing protein</fullName>
    </submittedName>
</protein>
<dbReference type="Pfam" id="PF07603">
    <property type="entry name" value="Lcl_C"/>
    <property type="match status" value="1"/>
</dbReference>
<evidence type="ECO:0000259" key="1">
    <source>
        <dbReference type="Pfam" id="PF07603"/>
    </source>
</evidence>
<comment type="caution">
    <text evidence="2">The sequence shown here is derived from an EMBL/GenBank/DDBJ whole genome shotgun (WGS) entry which is preliminary data.</text>
</comment>
<dbReference type="InterPro" id="IPR011460">
    <property type="entry name" value="Lcl_C"/>
</dbReference>
<dbReference type="EMBL" id="JACNJD010000364">
    <property type="protein sequence ID" value="MBC8179258.1"/>
    <property type="molecule type" value="Genomic_DNA"/>
</dbReference>
<feature type="domain" description="Lcl C-terminal" evidence="1">
    <location>
        <begin position="56"/>
        <end position="114"/>
    </location>
</feature>
<evidence type="ECO:0000313" key="2">
    <source>
        <dbReference type="EMBL" id="MBC8179258.1"/>
    </source>
</evidence>
<dbReference type="AlphaFoldDB" id="A0A8J6TAD1"/>